<protein>
    <submittedName>
        <fullName evidence="2">Uncharacterized protein</fullName>
    </submittedName>
</protein>
<accession>A0A426X120</accession>
<feature type="region of interest" description="Disordered" evidence="1">
    <location>
        <begin position="23"/>
        <end position="54"/>
    </location>
</feature>
<feature type="compositionally biased region" description="Polar residues" evidence="1">
    <location>
        <begin position="24"/>
        <end position="41"/>
    </location>
</feature>
<comment type="caution">
    <text evidence="2">The sequence shown here is derived from an EMBL/GenBank/DDBJ whole genome shotgun (WGS) entry which is preliminary data.</text>
</comment>
<dbReference type="EMBL" id="AMZH03029736">
    <property type="protein sequence ID" value="RRT33175.1"/>
    <property type="molecule type" value="Genomic_DNA"/>
</dbReference>
<proteinExistence type="predicted"/>
<gene>
    <name evidence="2" type="ORF">B296_00057270</name>
</gene>
<evidence type="ECO:0000313" key="3">
    <source>
        <dbReference type="Proteomes" id="UP000287651"/>
    </source>
</evidence>
<organism evidence="2 3">
    <name type="scientific">Ensete ventricosum</name>
    <name type="common">Abyssinian banana</name>
    <name type="synonym">Musa ensete</name>
    <dbReference type="NCBI Taxonomy" id="4639"/>
    <lineage>
        <taxon>Eukaryota</taxon>
        <taxon>Viridiplantae</taxon>
        <taxon>Streptophyta</taxon>
        <taxon>Embryophyta</taxon>
        <taxon>Tracheophyta</taxon>
        <taxon>Spermatophyta</taxon>
        <taxon>Magnoliopsida</taxon>
        <taxon>Liliopsida</taxon>
        <taxon>Zingiberales</taxon>
        <taxon>Musaceae</taxon>
        <taxon>Ensete</taxon>
    </lineage>
</organism>
<name>A0A426X120_ENSVE</name>
<feature type="compositionally biased region" description="Basic and acidic residues" evidence="1">
    <location>
        <begin position="42"/>
        <end position="54"/>
    </location>
</feature>
<evidence type="ECO:0000256" key="1">
    <source>
        <dbReference type="SAM" id="MobiDB-lite"/>
    </source>
</evidence>
<dbReference type="Proteomes" id="UP000287651">
    <property type="component" value="Unassembled WGS sequence"/>
</dbReference>
<dbReference type="AlphaFoldDB" id="A0A426X120"/>
<evidence type="ECO:0000313" key="2">
    <source>
        <dbReference type="EMBL" id="RRT33175.1"/>
    </source>
</evidence>
<reference evidence="2 3" key="1">
    <citation type="journal article" date="2014" name="Agronomy (Basel)">
        <title>A Draft Genome Sequence for Ensete ventricosum, the Drought-Tolerant Tree Against Hunger.</title>
        <authorList>
            <person name="Harrison J."/>
            <person name="Moore K.A."/>
            <person name="Paszkiewicz K."/>
            <person name="Jones T."/>
            <person name="Grant M."/>
            <person name="Ambacheew D."/>
            <person name="Muzemil S."/>
            <person name="Studholme D.J."/>
        </authorList>
    </citation>
    <scope>NUCLEOTIDE SEQUENCE [LARGE SCALE GENOMIC DNA]</scope>
</reference>
<sequence length="80" mass="8621">MGSRIGTDNISVHRYGPVSAYKDATNNFQNSPKNRSATTTKEGNKSMREYSKPDVSKVAVQDTIGTTEQGLADTGVTVQL</sequence>